<dbReference type="OrthoDB" id="9806724at2"/>
<dbReference type="RefSeq" id="WP_147184798.1">
    <property type="nucleotide sequence ID" value="NZ_CP042382.1"/>
</dbReference>
<evidence type="ECO:0000256" key="8">
    <source>
        <dbReference type="ARBA" id="ARBA00022827"/>
    </source>
</evidence>
<feature type="domain" description="Fumarate reductase/succinate dehydrogenase flavoprotein-like C-terminal" evidence="14">
    <location>
        <begin position="428"/>
        <end position="510"/>
    </location>
</feature>
<dbReference type="FunFam" id="3.90.700.10:FF:000002">
    <property type="entry name" value="L-aspartate oxidase"/>
    <property type="match status" value="1"/>
</dbReference>
<comment type="cofactor">
    <cofactor evidence="1 12">
        <name>FAD</name>
        <dbReference type="ChEBI" id="CHEBI:57692"/>
    </cofactor>
</comment>
<dbReference type="InterPro" id="IPR003953">
    <property type="entry name" value="FAD-dep_OxRdtase_2_FAD-bd"/>
</dbReference>
<dbReference type="InterPro" id="IPR005288">
    <property type="entry name" value="NadB"/>
</dbReference>
<evidence type="ECO:0000256" key="11">
    <source>
        <dbReference type="NCBIfam" id="TIGR00551"/>
    </source>
</evidence>
<gene>
    <name evidence="15" type="primary">nadB</name>
    <name evidence="15" type="ORF">FGL86_12155</name>
</gene>
<evidence type="ECO:0000256" key="6">
    <source>
        <dbReference type="ARBA" id="ARBA00022630"/>
    </source>
</evidence>
<evidence type="ECO:0000256" key="2">
    <source>
        <dbReference type="ARBA" id="ARBA00004950"/>
    </source>
</evidence>
<dbReference type="PANTHER" id="PTHR42716:SF2">
    <property type="entry name" value="L-ASPARTATE OXIDASE, CHLOROPLASTIC"/>
    <property type="match status" value="1"/>
</dbReference>
<proteinExistence type="inferred from homology"/>
<protein>
    <recommendedName>
        <fullName evidence="5 11">L-aspartate oxidase</fullName>
        <ecNumber evidence="4 11">1.4.3.16</ecNumber>
    </recommendedName>
</protein>
<dbReference type="KEGG" id="paur:FGL86_12155"/>
<dbReference type="UniPathway" id="UPA00253">
    <property type="reaction ID" value="UER00326"/>
</dbReference>
<dbReference type="SUPFAM" id="SSF56425">
    <property type="entry name" value="Succinate dehydrogenase/fumarate reductase flavoprotein, catalytic domain"/>
    <property type="match status" value="1"/>
</dbReference>
<comment type="similarity">
    <text evidence="3 12">Belongs to the FAD-dependent oxidoreductase 2 family. NadB subfamily.</text>
</comment>
<dbReference type="NCBIfam" id="TIGR00551">
    <property type="entry name" value="nadB"/>
    <property type="match status" value="1"/>
</dbReference>
<comment type="pathway">
    <text evidence="2 12">Cofactor biosynthesis; NAD(+) biosynthesis; iminoaspartate from L-aspartate (oxidase route): step 1/1.</text>
</comment>
<keyword evidence="6 12" id="KW-0285">Flavoprotein</keyword>
<dbReference type="GO" id="GO:0005737">
    <property type="term" value="C:cytoplasm"/>
    <property type="evidence" value="ECO:0007669"/>
    <property type="project" value="UniProtKB-SubCell"/>
</dbReference>
<name>A0A5B8SY54_9GAMM</name>
<dbReference type="InterPro" id="IPR036188">
    <property type="entry name" value="FAD/NAD-bd_sf"/>
</dbReference>
<comment type="subcellular location">
    <subcellularLocation>
        <location evidence="12">Cytoplasm</location>
    </subcellularLocation>
</comment>
<evidence type="ECO:0000256" key="5">
    <source>
        <dbReference type="ARBA" id="ARBA00021901"/>
    </source>
</evidence>
<dbReference type="GO" id="GO:0008734">
    <property type="term" value="F:L-aspartate oxidase activity"/>
    <property type="evidence" value="ECO:0007669"/>
    <property type="project" value="UniProtKB-UniRule"/>
</dbReference>
<dbReference type="EMBL" id="CP042382">
    <property type="protein sequence ID" value="QEA39750.1"/>
    <property type="molecule type" value="Genomic_DNA"/>
</dbReference>
<dbReference type="PRINTS" id="PR00368">
    <property type="entry name" value="FADPNR"/>
</dbReference>
<keyword evidence="16" id="KW-1185">Reference proteome</keyword>
<evidence type="ECO:0000259" key="13">
    <source>
        <dbReference type="Pfam" id="PF00890"/>
    </source>
</evidence>
<keyword evidence="7 12" id="KW-0662">Pyridine nucleotide biosynthesis</keyword>
<dbReference type="Pfam" id="PF02910">
    <property type="entry name" value="Succ_DH_flav_C"/>
    <property type="match status" value="1"/>
</dbReference>
<reference evidence="15 16" key="1">
    <citation type="submission" date="2019-06" db="EMBL/GenBank/DDBJ databases">
        <title>Genome analyses of bacteria isolated from kimchi.</title>
        <authorList>
            <person name="Lee S."/>
            <person name="Ahn S."/>
            <person name="Roh S."/>
        </authorList>
    </citation>
    <scope>NUCLEOTIDE SEQUENCE [LARGE SCALE GENOMIC DNA]</scope>
    <source>
        <strain evidence="15 16">CBA4606</strain>
    </source>
</reference>
<evidence type="ECO:0000256" key="12">
    <source>
        <dbReference type="RuleBase" id="RU362049"/>
    </source>
</evidence>
<evidence type="ECO:0000256" key="9">
    <source>
        <dbReference type="ARBA" id="ARBA00023002"/>
    </source>
</evidence>
<evidence type="ECO:0000256" key="1">
    <source>
        <dbReference type="ARBA" id="ARBA00001974"/>
    </source>
</evidence>
<accession>A0A5B8SY54</accession>
<dbReference type="EC" id="1.4.3.16" evidence="4 11"/>
<sequence>MSANSHDLLIVGGGIAGLALALETAATRKVTLLRPFDDDRGASRWAQGGIAAVLSPQDSIADHVRDTLIAGDGLCDEAAVRFTVEHGPRAIEWLLELGVPFTANESDEATYPYHLTREGGHGARRVIHAADATGSAVIETLLSQVKAHPLITLEDRLTAIALIGDVRGQCRGAYCLDAQERVHELRAQDTVLATGGASGLYQHATSPYPACGEGMMMAFDIGAELANLEFQQFHPTCLYDPDRPPFLISEAVRGEGGILRDLSGRRFMPDIDPRGELAPRDIVARAIDAQLRESGASHVLLDITHLPKREIEHLFPTIRQHCLGRGIDIARQPIPVVPAAHYSCGGIVIDFNGKTAVPHLHAIGEVSYTGLHGANRMASNSLLECLVFAHAAARCLRTVDPCIDSPIPPLRLACGSRAVPVQLANALERLRRIMTTRVGIVRDDAGLNQAVTELMTLENDCNQRWNACAPSAALMQLRQAIALGRLTIEAAMSRRESRGLHFNLDCPDHEAEPIPPLRFHQKTAGNAANT</sequence>
<dbReference type="SUPFAM" id="SSF46977">
    <property type="entry name" value="Succinate dehydrogenase/fumarate reductase flavoprotein C-terminal domain"/>
    <property type="match status" value="1"/>
</dbReference>
<evidence type="ECO:0000313" key="16">
    <source>
        <dbReference type="Proteomes" id="UP000321272"/>
    </source>
</evidence>
<evidence type="ECO:0000256" key="7">
    <source>
        <dbReference type="ARBA" id="ARBA00022642"/>
    </source>
</evidence>
<dbReference type="Gene3D" id="3.50.50.60">
    <property type="entry name" value="FAD/NAD(P)-binding domain"/>
    <property type="match status" value="1"/>
</dbReference>
<dbReference type="InterPro" id="IPR015939">
    <property type="entry name" value="Fum_Rdtase/Succ_DH_flav-like_C"/>
</dbReference>
<keyword evidence="8 12" id="KW-0274">FAD</keyword>
<evidence type="ECO:0000259" key="14">
    <source>
        <dbReference type="Pfam" id="PF02910"/>
    </source>
</evidence>
<dbReference type="AlphaFoldDB" id="A0A5B8SY54"/>
<evidence type="ECO:0000313" key="15">
    <source>
        <dbReference type="EMBL" id="QEA39750.1"/>
    </source>
</evidence>
<keyword evidence="9 12" id="KW-0560">Oxidoreductase</keyword>
<feature type="domain" description="FAD-dependent oxidoreductase 2 FAD-binding" evidence="13">
    <location>
        <begin position="7"/>
        <end position="382"/>
    </location>
</feature>
<dbReference type="Proteomes" id="UP000321272">
    <property type="component" value="Chromosome"/>
</dbReference>
<comment type="function">
    <text evidence="12">Catalyzes the oxidation of L-aspartate to iminoaspartate.</text>
</comment>
<evidence type="ECO:0000256" key="10">
    <source>
        <dbReference type="ARBA" id="ARBA00048305"/>
    </source>
</evidence>
<dbReference type="SUPFAM" id="SSF51905">
    <property type="entry name" value="FAD/NAD(P)-binding domain"/>
    <property type="match status" value="1"/>
</dbReference>
<organism evidence="15 16">
    <name type="scientific">Pistricoccus aurantiacus</name>
    <dbReference type="NCBI Taxonomy" id="1883414"/>
    <lineage>
        <taxon>Bacteria</taxon>
        <taxon>Pseudomonadati</taxon>
        <taxon>Pseudomonadota</taxon>
        <taxon>Gammaproteobacteria</taxon>
        <taxon>Oceanospirillales</taxon>
        <taxon>Halomonadaceae</taxon>
        <taxon>Pistricoccus</taxon>
    </lineage>
</organism>
<dbReference type="Pfam" id="PF00890">
    <property type="entry name" value="FAD_binding_2"/>
    <property type="match status" value="1"/>
</dbReference>
<evidence type="ECO:0000256" key="3">
    <source>
        <dbReference type="ARBA" id="ARBA00008562"/>
    </source>
</evidence>
<dbReference type="Gene3D" id="3.90.700.10">
    <property type="entry name" value="Succinate dehydrogenase/fumarate reductase flavoprotein, catalytic domain"/>
    <property type="match status" value="1"/>
</dbReference>
<comment type="catalytic activity">
    <reaction evidence="10">
        <text>L-aspartate + O2 = iminosuccinate + H2O2</text>
        <dbReference type="Rhea" id="RHEA:25876"/>
        <dbReference type="ChEBI" id="CHEBI:15379"/>
        <dbReference type="ChEBI" id="CHEBI:16240"/>
        <dbReference type="ChEBI" id="CHEBI:29991"/>
        <dbReference type="ChEBI" id="CHEBI:77875"/>
        <dbReference type="EC" id="1.4.3.16"/>
    </reaction>
    <physiologicalReaction direction="left-to-right" evidence="10">
        <dbReference type="Rhea" id="RHEA:25877"/>
    </physiologicalReaction>
</comment>
<dbReference type="InterPro" id="IPR037099">
    <property type="entry name" value="Fum_R/Succ_DH_flav-like_C_sf"/>
</dbReference>
<dbReference type="InterPro" id="IPR027477">
    <property type="entry name" value="Succ_DH/fumarate_Rdtase_cat_sf"/>
</dbReference>
<evidence type="ECO:0000256" key="4">
    <source>
        <dbReference type="ARBA" id="ARBA00012173"/>
    </source>
</evidence>
<dbReference type="GO" id="GO:0009435">
    <property type="term" value="P:NAD+ biosynthetic process"/>
    <property type="evidence" value="ECO:0007669"/>
    <property type="project" value="UniProtKB-UniPathway"/>
</dbReference>
<dbReference type="PANTHER" id="PTHR42716">
    <property type="entry name" value="L-ASPARTATE OXIDASE"/>
    <property type="match status" value="1"/>
</dbReference>
<dbReference type="Gene3D" id="1.20.58.100">
    <property type="entry name" value="Fumarate reductase/succinate dehydrogenase flavoprotein-like, C-terminal domain"/>
    <property type="match status" value="1"/>
</dbReference>